<dbReference type="GO" id="GO:0016020">
    <property type="term" value="C:membrane"/>
    <property type="evidence" value="ECO:0007669"/>
    <property type="project" value="UniProtKB-SubCell"/>
</dbReference>
<dbReference type="GO" id="GO:0006865">
    <property type="term" value="P:amino acid transport"/>
    <property type="evidence" value="ECO:0007669"/>
    <property type="project" value="InterPro"/>
</dbReference>
<dbReference type="GO" id="GO:0022857">
    <property type="term" value="F:transmembrane transporter activity"/>
    <property type="evidence" value="ECO:0007669"/>
    <property type="project" value="InterPro"/>
</dbReference>
<feature type="transmembrane region" description="Helical" evidence="6">
    <location>
        <begin position="334"/>
        <end position="365"/>
    </location>
</feature>
<comment type="caution">
    <text evidence="7">The sequence shown here is derived from an EMBL/GenBank/DDBJ whole genome shotgun (WGS) entry which is preliminary data.</text>
</comment>
<dbReference type="EMBL" id="JAACJL010000046">
    <property type="protein sequence ID" value="KAF4613123.1"/>
    <property type="molecule type" value="Genomic_DNA"/>
</dbReference>
<feature type="transmembrane region" description="Helical" evidence="6">
    <location>
        <begin position="176"/>
        <end position="194"/>
    </location>
</feature>
<evidence type="ECO:0000256" key="5">
    <source>
        <dbReference type="ARBA" id="ARBA00023136"/>
    </source>
</evidence>
<protein>
    <recommendedName>
        <fullName evidence="9">Amino acid transporter</fullName>
    </recommendedName>
</protein>
<feature type="transmembrane region" description="Helical" evidence="6">
    <location>
        <begin position="412"/>
        <end position="435"/>
    </location>
</feature>
<keyword evidence="5 6" id="KW-0472">Membrane</keyword>
<sequence length="535" mass="58094">MVRQSPAQAETDAQVTNMSVKHNHEAEMQGDMSESDKRLLELGYRVEFRREMSFFGVLGMSFCAIGILTGMSSAFQTGLFSGGPLGLFWGWNICSLFMLFIALSLAEICSAYPTMGGLYFWVCKMKPDSPALGFCTGWIYTIAMVLTGTSGNLSVALYIASLAEIGQGITLSRVEIAAIAWGINIASGILNTIGTKAIGRMSSFNVWWTIGGTFVLVITLLVKAPVKNTGSFVFTDFENFTGWESKGFVVLLGFLQAVYTLEGCETAAQVAEEARRAEFLAPVAVVGSIVGSWLVGLAYMLALLFSVQSIARVQATSYAIPIAQLYFDTVGPRLTLMCLTVITLAQFMAAVTAFTASSRLFYALARDNAFPLKPQFTSLNRFQAPLAGVWLSVFIGCVISCAYIGSVIAFNAILSSAAISVMLGYLQPIIIRVFWPSAMKERGPFHLGRWSMSINLASLLFIVFICILFVLPTATPVTQFNMNYAIVSVGAIFTIVGLTWTVWGRHHFVGPVHTNIDIGATPPDTSIGEKDLEDH</sequence>
<feature type="transmembrane region" description="Helical" evidence="6">
    <location>
        <begin position="87"/>
        <end position="110"/>
    </location>
</feature>
<dbReference type="PIRSF" id="PIRSF006060">
    <property type="entry name" value="AA_transporter"/>
    <property type="match status" value="1"/>
</dbReference>
<keyword evidence="3 6" id="KW-0812">Transmembrane</keyword>
<name>A0A8H4VKE5_9AGAR</name>
<feature type="transmembrane region" description="Helical" evidence="6">
    <location>
        <begin position="54"/>
        <end position="75"/>
    </location>
</feature>
<evidence type="ECO:0008006" key="9">
    <source>
        <dbReference type="Google" id="ProtNLM"/>
    </source>
</evidence>
<evidence type="ECO:0000313" key="8">
    <source>
        <dbReference type="Proteomes" id="UP000521872"/>
    </source>
</evidence>
<proteinExistence type="predicted"/>
<evidence type="ECO:0000256" key="6">
    <source>
        <dbReference type="SAM" id="Phobius"/>
    </source>
</evidence>
<gene>
    <name evidence="7" type="ORF">D9613_010933</name>
</gene>
<feature type="transmembrane region" description="Helical" evidence="6">
    <location>
        <begin position="131"/>
        <end position="156"/>
    </location>
</feature>
<evidence type="ECO:0000256" key="3">
    <source>
        <dbReference type="ARBA" id="ARBA00022692"/>
    </source>
</evidence>
<organism evidence="7 8">
    <name type="scientific">Agrocybe pediades</name>
    <dbReference type="NCBI Taxonomy" id="84607"/>
    <lineage>
        <taxon>Eukaryota</taxon>
        <taxon>Fungi</taxon>
        <taxon>Dikarya</taxon>
        <taxon>Basidiomycota</taxon>
        <taxon>Agaricomycotina</taxon>
        <taxon>Agaricomycetes</taxon>
        <taxon>Agaricomycetidae</taxon>
        <taxon>Agaricales</taxon>
        <taxon>Agaricineae</taxon>
        <taxon>Strophariaceae</taxon>
        <taxon>Agrocybe</taxon>
    </lineage>
</organism>
<dbReference type="Proteomes" id="UP000521872">
    <property type="component" value="Unassembled WGS sequence"/>
</dbReference>
<feature type="transmembrane region" description="Helical" evidence="6">
    <location>
        <begin position="447"/>
        <end position="471"/>
    </location>
</feature>
<dbReference type="Gene3D" id="1.20.1740.10">
    <property type="entry name" value="Amino acid/polyamine transporter I"/>
    <property type="match status" value="1"/>
</dbReference>
<evidence type="ECO:0000313" key="7">
    <source>
        <dbReference type="EMBL" id="KAF4613123.1"/>
    </source>
</evidence>
<reference evidence="7 8" key="1">
    <citation type="submission" date="2019-12" db="EMBL/GenBank/DDBJ databases">
        <authorList>
            <person name="Floudas D."/>
            <person name="Bentzer J."/>
            <person name="Ahren D."/>
            <person name="Johansson T."/>
            <person name="Persson P."/>
            <person name="Tunlid A."/>
        </authorList>
    </citation>
    <scope>NUCLEOTIDE SEQUENCE [LARGE SCALE GENOMIC DNA]</scope>
    <source>
        <strain evidence="7 8">CBS 102.39</strain>
    </source>
</reference>
<feature type="transmembrane region" description="Helical" evidence="6">
    <location>
        <begin position="386"/>
        <end position="406"/>
    </location>
</feature>
<evidence type="ECO:0000256" key="1">
    <source>
        <dbReference type="ARBA" id="ARBA00004141"/>
    </source>
</evidence>
<feature type="transmembrane region" description="Helical" evidence="6">
    <location>
        <begin position="483"/>
        <end position="503"/>
    </location>
</feature>
<keyword evidence="8" id="KW-1185">Reference proteome</keyword>
<dbReference type="Pfam" id="PF13520">
    <property type="entry name" value="AA_permease_2"/>
    <property type="match status" value="1"/>
</dbReference>
<evidence type="ECO:0000256" key="4">
    <source>
        <dbReference type="ARBA" id="ARBA00022989"/>
    </source>
</evidence>
<keyword evidence="4 6" id="KW-1133">Transmembrane helix</keyword>
<keyword evidence="2" id="KW-0813">Transport</keyword>
<dbReference type="PANTHER" id="PTHR45649">
    <property type="entry name" value="AMINO-ACID PERMEASE BAT1"/>
    <property type="match status" value="1"/>
</dbReference>
<accession>A0A8H4VKE5</accession>
<dbReference type="PANTHER" id="PTHR45649:SF26">
    <property type="entry name" value="OS04G0435100 PROTEIN"/>
    <property type="match status" value="1"/>
</dbReference>
<dbReference type="InterPro" id="IPR004840">
    <property type="entry name" value="Amino_acid_permease_CS"/>
</dbReference>
<dbReference type="InterPro" id="IPR002293">
    <property type="entry name" value="AA/rel_permease1"/>
</dbReference>
<feature type="transmembrane region" description="Helical" evidence="6">
    <location>
        <begin position="279"/>
        <end position="302"/>
    </location>
</feature>
<dbReference type="PROSITE" id="PS00218">
    <property type="entry name" value="AMINO_ACID_PERMEASE_1"/>
    <property type="match status" value="1"/>
</dbReference>
<dbReference type="AlphaFoldDB" id="A0A8H4VKE5"/>
<comment type="subcellular location">
    <subcellularLocation>
        <location evidence="1">Membrane</location>
        <topology evidence="1">Multi-pass membrane protein</topology>
    </subcellularLocation>
</comment>
<feature type="transmembrane region" description="Helical" evidence="6">
    <location>
        <begin position="206"/>
        <end position="226"/>
    </location>
</feature>
<evidence type="ECO:0000256" key="2">
    <source>
        <dbReference type="ARBA" id="ARBA00022448"/>
    </source>
</evidence>